<sequence length="303" mass="34632">MLKGGIYITAAVFLFIGFLYMFVIDIDTFDFITNNQIKKAEKIHHINDYLITNDFNLKTFTHKITSSCLNEDKACQVLEIYKYVRSSFIIDNVTNNLSIPNPLNAFRNRQGTYLDITLLYSSLLLHSGISTYIKKDGSKYYSYACGINNFDMYNTIKTDLHSKPLAYKDIMLRNGQVWAFDLSREANDNLIIDIEFFSKYPVDIVLFPNRHEMNAHLKGQYGRYNADCSLFNVNEANISCHAPQKTGIIIFKSLSDDNKFKAGIYRGGILAGDIKSEKSRQGSNCIKIDINSHGDFIYPGIIY</sequence>
<name>V2RIE9_9BACT</name>
<dbReference type="Proteomes" id="UP000017429">
    <property type="component" value="Chromosome"/>
</dbReference>
<organism evidence="1 2">
    <name type="scientific">Mucispirillum schaedleri ASF457</name>
    <dbReference type="NCBI Taxonomy" id="1379858"/>
    <lineage>
        <taxon>Bacteria</taxon>
        <taxon>Pseudomonadati</taxon>
        <taxon>Deferribacterota</taxon>
        <taxon>Deferribacteres</taxon>
        <taxon>Deferribacterales</taxon>
        <taxon>Mucispirillaceae</taxon>
        <taxon>Mucispirillum</taxon>
    </lineage>
</organism>
<dbReference type="KEGG" id="msch:N508_000215"/>
<protein>
    <submittedName>
        <fullName evidence="1">Uncharacterized protein</fullName>
    </submittedName>
</protein>
<gene>
    <name evidence="1" type="ORF">N508_000215</name>
</gene>
<reference evidence="1" key="2">
    <citation type="submission" date="2022-05" db="EMBL/GenBank/DDBJ databases">
        <authorList>
            <person name="Proctor A.L."/>
            <person name="Phillips G.J."/>
            <person name="Wannemuehler M.J."/>
        </authorList>
    </citation>
    <scope>NUCLEOTIDE SEQUENCE</scope>
    <source>
        <strain evidence="1">ASF457</strain>
    </source>
</reference>
<dbReference type="AlphaFoldDB" id="V2RIE9"/>
<accession>V2RIE9</accession>
<keyword evidence="2" id="KW-1185">Reference proteome</keyword>
<reference evidence="1" key="3">
    <citation type="submission" date="2022-06" db="EMBL/GenBank/DDBJ databases">
        <title>Resources to Facilitate Use of the Altered Schaedler Flora (ASF) Mouse Model to Study Microbiome Function.</title>
        <authorList>
            <person name="Proctor A."/>
            <person name="Parvinroo S."/>
            <person name="Richie T."/>
            <person name="Jia X."/>
            <person name="Lee S.T.M."/>
            <person name="Karp P.D."/>
            <person name="Paley S."/>
            <person name="Kostic A.D."/>
            <person name="Pierre J.F."/>
            <person name="Wannemuehler M.J."/>
            <person name="Phillips G.J."/>
        </authorList>
    </citation>
    <scope>NUCLEOTIDE SEQUENCE</scope>
    <source>
        <strain evidence="1">ASF457</strain>
    </source>
</reference>
<dbReference type="EMBL" id="CP097562">
    <property type="protein sequence ID" value="USF23160.1"/>
    <property type="molecule type" value="Genomic_DNA"/>
</dbReference>
<evidence type="ECO:0000313" key="2">
    <source>
        <dbReference type="Proteomes" id="UP000017429"/>
    </source>
</evidence>
<reference evidence="1" key="1">
    <citation type="journal article" date="2014" name="Genome Announc.">
        <title>Draft genome sequences of the altered schaedler flora, a defined bacterial community from gnotobiotic mice.</title>
        <authorList>
            <person name="Wannemuehler M.J."/>
            <person name="Overstreet A.M."/>
            <person name="Ward D.V."/>
            <person name="Phillips G.J."/>
        </authorList>
    </citation>
    <scope>NUCLEOTIDE SEQUENCE</scope>
    <source>
        <strain evidence="1">ASF457</strain>
    </source>
</reference>
<proteinExistence type="predicted"/>
<dbReference type="RefSeq" id="WP_023276230.1">
    <property type="nucleotide sequence ID" value="NZ_CP097562.1"/>
</dbReference>
<evidence type="ECO:0000313" key="1">
    <source>
        <dbReference type="EMBL" id="USF23160.1"/>
    </source>
</evidence>
<dbReference type="eggNOG" id="ENOG5032NWQ">
    <property type="taxonomic scope" value="Bacteria"/>
</dbReference>